<keyword evidence="1" id="KW-0732">Signal</keyword>
<accession>A0A0K1QE84</accession>
<dbReference type="Proteomes" id="UP000064967">
    <property type="component" value="Chromosome"/>
</dbReference>
<protein>
    <submittedName>
        <fullName evidence="2">Uncharacterized protein</fullName>
    </submittedName>
</protein>
<organism evidence="2 3">
    <name type="scientific">Labilithrix luteola</name>
    <dbReference type="NCBI Taxonomy" id="1391654"/>
    <lineage>
        <taxon>Bacteria</taxon>
        <taxon>Pseudomonadati</taxon>
        <taxon>Myxococcota</taxon>
        <taxon>Polyangia</taxon>
        <taxon>Polyangiales</taxon>
        <taxon>Labilitrichaceae</taxon>
        <taxon>Labilithrix</taxon>
    </lineage>
</organism>
<dbReference type="KEGG" id="llu:AKJ09_10744"/>
<evidence type="ECO:0000256" key="1">
    <source>
        <dbReference type="SAM" id="SignalP"/>
    </source>
</evidence>
<dbReference type="RefSeq" id="WP_146654744.1">
    <property type="nucleotide sequence ID" value="NZ_CP012333.1"/>
</dbReference>
<proteinExistence type="predicted"/>
<keyword evidence="3" id="KW-1185">Reference proteome</keyword>
<gene>
    <name evidence="2" type="ORF">AKJ09_10744</name>
</gene>
<feature type="chain" id="PRO_5005467461" evidence="1">
    <location>
        <begin position="23"/>
        <end position="445"/>
    </location>
</feature>
<dbReference type="OrthoDB" id="5288215at2"/>
<dbReference type="PROSITE" id="PS51257">
    <property type="entry name" value="PROKAR_LIPOPROTEIN"/>
    <property type="match status" value="1"/>
</dbReference>
<feature type="signal peptide" evidence="1">
    <location>
        <begin position="1"/>
        <end position="22"/>
    </location>
</feature>
<reference evidence="2 3" key="1">
    <citation type="submission" date="2015-08" db="EMBL/GenBank/DDBJ databases">
        <authorList>
            <person name="Babu N.S."/>
            <person name="Beckwith C.J."/>
            <person name="Beseler K.G."/>
            <person name="Brison A."/>
            <person name="Carone J.V."/>
            <person name="Caskin T.P."/>
            <person name="Diamond M."/>
            <person name="Durham M.E."/>
            <person name="Foxe J.M."/>
            <person name="Go M."/>
            <person name="Henderson B.A."/>
            <person name="Jones I.B."/>
            <person name="McGettigan J.A."/>
            <person name="Micheletti S.J."/>
            <person name="Nasrallah M.E."/>
            <person name="Ortiz D."/>
            <person name="Piller C.R."/>
            <person name="Privatt S.R."/>
            <person name="Schneider S.L."/>
            <person name="Sharp S."/>
            <person name="Smith T.C."/>
            <person name="Stanton J.D."/>
            <person name="Ullery H.E."/>
            <person name="Wilson R.J."/>
            <person name="Serrano M.G."/>
            <person name="Buck G."/>
            <person name="Lee V."/>
            <person name="Wang Y."/>
            <person name="Carvalho R."/>
            <person name="Voegtly L."/>
            <person name="Shi R."/>
            <person name="Duckworth R."/>
            <person name="Johnson A."/>
            <person name="Loviza R."/>
            <person name="Walstead R."/>
            <person name="Shah Z."/>
            <person name="Kiflezghi M."/>
            <person name="Wade K."/>
            <person name="Ball S.L."/>
            <person name="Bradley K.W."/>
            <person name="Asai D.J."/>
            <person name="Bowman C.A."/>
            <person name="Russell D.A."/>
            <person name="Pope W.H."/>
            <person name="Jacobs-Sera D."/>
            <person name="Hendrix R.W."/>
            <person name="Hatfull G.F."/>
        </authorList>
    </citation>
    <scope>NUCLEOTIDE SEQUENCE [LARGE SCALE GENOMIC DNA]</scope>
    <source>
        <strain evidence="2 3">DSM 27648</strain>
    </source>
</reference>
<name>A0A0K1QE84_9BACT</name>
<evidence type="ECO:0000313" key="2">
    <source>
        <dbReference type="EMBL" id="AKV04081.1"/>
    </source>
</evidence>
<evidence type="ECO:0000313" key="3">
    <source>
        <dbReference type="Proteomes" id="UP000064967"/>
    </source>
</evidence>
<sequence length="445" mass="48334">MRWFRALLLATVPALIASVGCAAPEEEDVGESPDAVVANFAGTGNIDLNKRSRIILVGDSDELGTLPLFAATGRAKRYREIYPNDQIVLFTTEDVKDAQVGAVGASILRDGSFGADGPKYSDLRRLDSVRLVKALDRFTKIASIDFFGHSSPFGMLLEADGANRTLAAGVPSNASVLADNFDRSANPYVTLNGCNGGATTAGPLSKLWKLPVSGALTGSIFQMLLDDGKFYVADKNFYPAGLKAATTNDVSFDTSQRCSSGSCIRMKPQDSPYFGVWSRQDTGFQYGLNHYKFFCAFDESSDACSKGMAQSLYAFLTDVPVDQNSTDDQIKEALADFMCTRSTDPSWFENCRANLFNAVEQDLPFSPMRSANDYTLECSFSGCEQKFRCQYDAAGAPIKKTCVWVSAACGSSQAANACRPKNTKKSTTVTEFKRYLEGHHLVRGE</sequence>
<dbReference type="STRING" id="1391654.AKJ09_10744"/>
<dbReference type="AlphaFoldDB" id="A0A0K1QE84"/>
<dbReference type="EMBL" id="CP012333">
    <property type="protein sequence ID" value="AKV04081.1"/>
    <property type="molecule type" value="Genomic_DNA"/>
</dbReference>